<evidence type="ECO:0000313" key="1">
    <source>
        <dbReference type="EMBL" id="KAD5802871.1"/>
    </source>
</evidence>
<dbReference type="EMBL" id="SZYD01000007">
    <property type="protein sequence ID" value="KAD5802871.1"/>
    <property type="molecule type" value="Genomic_DNA"/>
</dbReference>
<evidence type="ECO:0000313" key="2">
    <source>
        <dbReference type="Proteomes" id="UP000326396"/>
    </source>
</evidence>
<name>A0A5N6P2J8_9ASTR</name>
<dbReference type="Proteomes" id="UP000326396">
    <property type="component" value="Linkage Group LG15"/>
</dbReference>
<reference evidence="1 2" key="1">
    <citation type="submission" date="2019-05" db="EMBL/GenBank/DDBJ databases">
        <title>Mikania micrantha, genome provides insights into the molecular mechanism of rapid growth.</title>
        <authorList>
            <person name="Liu B."/>
        </authorList>
    </citation>
    <scope>NUCLEOTIDE SEQUENCE [LARGE SCALE GENOMIC DNA]</scope>
    <source>
        <strain evidence="1">NLD-2019</strain>
        <tissue evidence="1">Leaf</tissue>
    </source>
</reference>
<keyword evidence="2" id="KW-1185">Reference proteome</keyword>
<dbReference type="AlphaFoldDB" id="A0A5N6P2J8"/>
<accession>A0A5N6P2J8</accession>
<protein>
    <submittedName>
        <fullName evidence="1">Uncharacterized protein</fullName>
    </submittedName>
</protein>
<sequence>MEDPFRRHCDELAAKMEVNFDRVGKQILKTWNSLIKTTTSVLEETWKIDGNEIEDKEQVIEVVVSQHVRFELHLGSFNLLELVMSDFICHIWPWGMASSILNLWIVNDVIKMFNGGIASYVGKTDLHAVE</sequence>
<comment type="caution">
    <text evidence="1">The sequence shown here is derived from an EMBL/GenBank/DDBJ whole genome shotgun (WGS) entry which is preliminary data.</text>
</comment>
<proteinExistence type="predicted"/>
<gene>
    <name evidence="1" type="ORF">E3N88_14231</name>
</gene>
<organism evidence="1 2">
    <name type="scientific">Mikania micrantha</name>
    <name type="common">bitter vine</name>
    <dbReference type="NCBI Taxonomy" id="192012"/>
    <lineage>
        <taxon>Eukaryota</taxon>
        <taxon>Viridiplantae</taxon>
        <taxon>Streptophyta</taxon>
        <taxon>Embryophyta</taxon>
        <taxon>Tracheophyta</taxon>
        <taxon>Spermatophyta</taxon>
        <taxon>Magnoliopsida</taxon>
        <taxon>eudicotyledons</taxon>
        <taxon>Gunneridae</taxon>
        <taxon>Pentapetalae</taxon>
        <taxon>asterids</taxon>
        <taxon>campanulids</taxon>
        <taxon>Asterales</taxon>
        <taxon>Asteraceae</taxon>
        <taxon>Asteroideae</taxon>
        <taxon>Heliantheae alliance</taxon>
        <taxon>Eupatorieae</taxon>
        <taxon>Mikania</taxon>
    </lineage>
</organism>